<protein>
    <recommendedName>
        <fullName evidence="1">HNH nuclease domain-containing protein</fullName>
    </recommendedName>
</protein>
<proteinExistence type="predicted"/>
<feature type="domain" description="HNH nuclease" evidence="1">
    <location>
        <begin position="115"/>
        <end position="159"/>
    </location>
</feature>
<dbReference type="SUPFAM" id="SSF54060">
    <property type="entry name" value="His-Me finger endonucleases"/>
    <property type="match status" value="1"/>
</dbReference>
<reference evidence="2 3" key="1">
    <citation type="submission" date="2008-10" db="EMBL/GenBank/DDBJ databases">
        <title>Draft genome sequence of Providencia alcalifaciens (DSM 30120).</title>
        <authorList>
            <person name="Sudarsanam P."/>
            <person name="Ley R."/>
            <person name="Guruge J."/>
            <person name="Turnbaugh P.J."/>
            <person name="Mahowald M."/>
            <person name="Liep D."/>
            <person name="Gordon J."/>
        </authorList>
    </citation>
    <scope>NUCLEOTIDE SEQUENCE [LARGE SCALE GENOMIC DNA]</scope>
    <source>
        <strain evidence="2 3">DSM 30120</strain>
    </source>
</reference>
<evidence type="ECO:0000259" key="1">
    <source>
        <dbReference type="Pfam" id="PF13392"/>
    </source>
</evidence>
<dbReference type="Gene3D" id="3.90.75.20">
    <property type="match status" value="1"/>
</dbReference>
<sequence length="197" mass="22292">MSRFSYNEEMRDWMRKNYLLSLPQLTINFNSQFGTTRSKDMINGLRKSLKLKTGRSGVFIKGHIPANKGIKGLKGANSGSFKKNHIPHNRHEIGAEVIATTGYIKVKIGLPSKWKFKHILLWEKSNGKIPKGHVIKFIDGNPLNCTIENLMMITKPEHGVMNRFFSGVSAEYKPAILQLAKIKIAIRSIENKGQDQC</sequence>
<accession>B6XKN8</accession>
<dbReference type="GeneID" id="57293426"/>
<dbReference type="AlphaFoldDB" id="B6XKN8"/>
<evidence type="ECO:0000313" key="3">
    <source>
        <dbReference type="Proteomes" id="UP000003729"/>
    </source>
</evidence>
<dbReference type="EMBL" id="ABXW01000074">
    <property type="protein sequence ID" value="EEB44071.1"/>
    <property type="molecule type" value="Genomic_DNA"/>
</dbReference>
<reference evidence="2 3" key="2">
    <citation type="submission" date="2008-10" db="EMBL/GenBank/DDBJ databases">
        <authorList>
            <person name="Fulton L."/>
            <person name="Clifton S."/>
            <person name="Fulton B."/>
            <person name="Xu J."/>
            <person name="Minx P."/>
            <person name="Pepin K.H."/>
            <person name="Johnson M."/>
            <person name="Bhonagiri V."/>
            <person name="Nash W.E."/>
            <person name="Mardis E.R."/>
            <person name="Wilson R.K."/>
        </authorList>
    </citation>
    <scope>NUCLEOTIDE SEQUENCE [LARGE SCALE GENOMIC DNA]</scope>
    <source>
        <strain evidence="2 3">DSM 30120</strain>
    </source>
</reference>
<dbReference type="eggNOG" id="ENOG5032S64">
    <property type="taxonomic scope" value="Bacteria"/>
</dbReference>
<evidence type="ECO:0000313" key="2">
    <source>
        <dbReference type="EMBL" id="EEB44071.1"/>
    </source>
</evidence>
<dbReference type="Pfam" id="PF13392">
    <property type="entry name" value="HNH_3"/>
    <property type="match status" value="1"/>
</dbReference>
<dbReference type="InterPro" id="IPR003615">
    <property type="entry name" value="HNH_nuc"/>
</dbReference>
<comment type="caution">
    <text evidence="2">The sequence shown here is derived from an EMBL/GenBank/DDBJ whole genome shotgun (WGS) entry which is preliminary data.</text>
</comment>
<organism evidence="2 3">
    <name type="scientific">Providencia alcalifaciens DSM 30120</name>
    <dbReference type="NCBI Taxonomy" id="520999"/>
    <lineage>
        <taxon>Bacteria</taxon>
        <taxon>Pseudomonadati</taxon>
        <taxon>Pseudomonadota</taxon>
        <taxon>Gammaproteobacteria</taxon>
        <taxon>Enterobacterales</taxon>
        <taxon>Morganellaceae</taxon>
        <taxon>Providencia</taxon>
    </lineage>
</organism>
<gene>
    <name evidence="2" type="ORF">PROVALCAL_03948</name>
</gene>
<name>B6XKN8_9GAMM</name>
<dbReference type="InterPro" id="IPR044925">
    <property type="entry name" value="His-Me_finger_sf"/>
</dbReference>
<dbReference type="RefSeq" id="WP_006660852.1">
    <property type="nucleotide sequence ID" value="NZ_ABXW01000074.1"/>
</dbReference>
<dbReference type="Proteomes" id="UP000003729">
    <property type="component" value="Unassembled WGS sequence"/>
</dbReference>